<accession>A0A086XS42</accession>
<evidence type="ECO:0000313" key="5">
    <source>
        <dbReference type="Proteomes" id="UP000028824"/>
    </source>
</evidence>
<keyword evidence="5" id="KW-1185">Reference proteome</keyword>
<feature type="domain" description="PepSY" evidence="3">
    <location>
        <begin position="14"/>
        <end position="93"/>
    </location>
</feature>
<dbReference type="eggNOG" id="COG5591">
    <property type="taxonomic scope" value="Bacteria"/>
</dbReference>
<feature type="signal peptide" evidence="2">
    <location>
        <begin position="1"/>
        <end position="26"/>
    </location>
</feature>
<dbReference type="AlphaFoldDB" id="A0A086XS42"/>
<evidence type="ECO:0000259" key="3">
    <source>
        <dbReference type="Pfam" id="PF13670"/>
    </source>
</evidence>
<evidence type="ECO:0000256" key="1">
    <source>
        <dbReference type="SAM" id="MobiDB-lite"/>
    </source>
</evidence>
<feature type="chain" id="PRO_5001816989" description="PepSY domain-containing protein" evidence="2">
    <location>
        <begin position="27"/>
        <end position="113"/>
    </location>
</feature>
<dbReference type="Proteomes" id="UP000028824">
    <property type="component" value="Unassembled WGS sequence"/>
</dbReference>
<dbReference type="OrthoDB" id="7365433at2"/>
<proteinExistence type="predicted"/>
<name>A0A086XS42_9RHOB</name>
<feature type="region of interest" description="Disordered" evidence="1">
    <location>
        <begin position="94"/>
        <end position="113"/>
    </location>
</feature>
<comment type="caution">
    <text evidence="4">The sequence shown here is derived from an EMBL/GenBank/DDBJ whole genome shotgun (WGS) entry which is preliminary data.</text>
</comment>
<dbReference type="InterPro" id="IPR025711">
    <property type="entry name" value="PepSY"/>
</dbReference>
<evidence type="ECO:0000313" key="4">
    <source>
        <dbReference type="EMBL" id="KFI24842.1"/>
    </source>
</evidence>
<dbReference type="EMBL" id="JFZB01000033">
    <property type="protein sequence ID" value="KFI24842.1"/>
    <property type="molecule type" value="Genomic_DNA"/>
</dbReference>
<evidence type="ECO:0000256" key="2">
    <source>
        <dbReference type="SAM" id="SignalP"/>
    </source>
</evidence>
<feature type="compositionally biased region" description="Basic and acidic residues" evidence="1">
    <location>
        <begin position="103"/>
        <end position="113"/>
    </location>
</feature>
<sequence length="113" mass="12305">MPNPPRVRLLPALVALLALATLPHVAAAEDAECHVPMSDWQPRAAVQALAESRGLTVRHIKIDDGCYEVHALDAQGRDIELMLDPATLAVLSSEVEGQNGHGYRHDTPTQQER</sequence>
<keyword evidence="2" id="KW-0732">Signal</keyword>
<dbReference type="Pfam" id="PF13670">
    <property type="entry name" value="PepSY_2"/>
    <property type="match status" value="1"/>
</dbReference>
<gene>
    <name evidence="4" type="ORF">CG50_07545</name>
</gene>
<dbReference type="RefSeq" id="WP_036639186.1">
    <property type="nucleotide sequence ID" value="NZ_JFZB01000033.1"/>
</dbReference>
<organism evidence="4 5">
    <name type="scientific">Paenirhodobacter enshiensis</name>
    <dbReference type="NCBI Taxonomy" id="1105367"/>
    <lineage>
        <taxon>Bacteria</taxon>
        <taxon>Pseudomonadati</taxon>
        <taxon>Pseudomonadota</taxon>
        <taxon>Alphaproteobacteria</taxon>
        <taxon>Rhodobacterales</taxon>
        <taxon>Rhodobacter group</taxon>
        <taxon>Paenirhodobacter</taxon>
    </lineage>
</organism>
<protein>
    <recommendedName>
        <fullName evidence="3">PepSY domain-containing protein</fullName>
    </recommendedName>
</protein>
<reference evidence="4 5" key="1">
    <citation type="submission" date="2014-03" db="EMBL/GenBank/DDBJ databases">
        <title>Genome of Paenirhodobacter enshiensis DW2-9.</title>
        <authorList>
            <person name="Wang D."/>
            <person name="Wang G."/>
        </authorList>
    </citation>
    <scope>NUCLEOTIDE SEQUENCE [LARGE SCALE GENOMIC DNA]</scope>
    <source>
        <strain evidence="4 5">DW2-9</strain>
    </source>
</reference>
<dbReference type="STRING" id="1105367.CG50_07545"/>